<evidence type="ECO:0000256" key="1">
    <source>
        <dbReference type="SAM" id="Phobius"/>
    </source>
</evidence>
<dbReference type="Proteomes" id="UP001642409">
    <property type="component" value="Unassembled WGS sequence"/>
</dbReference>
<keyword evidence="1" id="KW-1133">Transmembrane helix</keyword>
<keyword evidence="1" id="KW-0472">Membrane</keyword>
<organism evidence="2 3">
    <name type="scientific">Hexamita inflata</name>
    <dbReference type="NCBI Taxonomy" id="28002"/>
    <lineage>
        <taxon>Eukaryota</taxon>
        <taxon>Metamonada</taxon>
        <taxon>Diplomonadida</taxon>
        <taxon>Hexamitidae</taxon>
        <taxon>Hexamitinae</taxon>
        <taxon>Hexamita</taxon>
    </lineage>
</organism>
<keyword evidence="1" id="KW-0812">Transmembrane</keyword>
<gene>
    <name evidence="2" type="ORF">HINF_LOCUS22419</name>
</gene>
<feature type="transmembrane region" description="Helical" evidence="1">
    <location>
        <begin position="523"/>
        <end position="547"/>
    </location>
</feature>
<evidence type="ECO:0000313" key="2">
    <source>
        <dbReference type="EMBL" id="CAL6011041.1"/>
    </source>
</evidence>
<sequence length="574" mass="64842">MIQICNTLAAQSFKQCFSPASTIVGNRLTRTLVLNLFPNPLIKFIPSDNMCQVLDGKLSTAFILLNSPANGNLQLPPTNPGISFTYKFNKNITISYAFPDLVSYDLTLDATFGGYNLLLDNDIQVTGSVADVFHTRSNQTSCFSSVRFTYSLPDNWYAFEVQPVFCSVSAFSVFFEYQIGGVWKRVPVLPIEPTNPFIKAGNTVFLGIKRYVLDSTSATESAKYSAAQKAAVLAMMNAFMANSTVQIRLSLDYLVQTVTASITAVAEYTFSDNALKCHDTMVTRSNVNENGLIFKTGFMTAMPCLEVPATDSRYSFAQAVKQNTASIFTKVLIKNGSKVYQYNLTTNFLEFSQIPIVMYTIPQHDTRTLIDSTEVANLKIQFFAEFYDLTGKRIFELNTVPIDLTRTCVNKRILHIEDNSNEVVAWTKCDVPRRKVAYGSLKYMAIILEDGHYRVNELYQVVHLNNYSMPYVAIEHICNDSLLDKSTCSSIREENRKNVKYYMESSMEFSELHFVVFDTSRGVWGASYIVIGLIAAFIVITTVYLLVKNLQMNQHNNLWIIIQLNQYCIYLQHE</sequence>
<evidence type="ECO:0000313" key="3">
    <source>
        <dbReference type="Proteomes" id="UP001642409"/>
    </source>
</evidence>
<accession>A0ABP1IAD4</accession>
<name>A0ABP1IAD4_9EUKA</name>
<reference evidence="2 3" key="1">
    <citation type="submission" date="2024-07" db="EMBL/GenBank/DDBJ databases">
        <authorList>
            <person name="Akdeniz Z."/>
        </authorList>
    </citation>
    <scope>NUCLEOTIDE SEQUENCE [LARGE SCALE GENOMIC DNA]</scope>
</reference>
<keyword evidence="3" id="KW-1185">Reference proteome</keyword>
<dbReference type="EMBL" id="CAXDID020000062">
    <property type="protein sequence ID" value="CAL6011041.1"/>
    <property type="molecule type" value="Genomic_DNA"/>
</dbReference>
<protein>
    <submittedName>
        <fullName evidence="2">Uncharacterized protein</fullName>
    </submittedName>
</protein>
<proteinExistence type="predicted"/>
<comment type="caution">
    <text evidence="2">The sequence shown here is derived from an EMBL/GenBank/DDBJ whole genome shotgun (WGS) entry which is preliminary data.</text>
</comment>